<dbReference type="CDD" id="cd02020">
    <property type="entry name" value="CMPK"/>
    <property type="match status" value="1"/>
</dbReference>
<dbReference type="InterPro" id="IPR011994">
    <property type="entry name" value="Cytidylate_kinase_dom"/>
</dbReference>
<dbReference type="AlphaFoldDB" id="A0A498RCV1"/>
<reference evidence="10 11" key="1">
    <citation type="submission" date="2018-06" db="EMBL/GenBank/DDBJ databases">
        <authorList>
            <person name="Strepis N."/>
        </authorList>
    </citation>
    <scope>NUCLEOTIDE SEQUENCE [LARGE SCALE GENOMIC DNA]</scope>
    <source>
        <strain evidence="10">LUCI</strain>
    </source>
</reference>
<proteinExistence type="inferred from homology"/>
<dbReference type="Gene3D" id="3.40.50.300">
    <property type="entry name" value="P-loop containing nucleotide triphosphate hydrolases"/>
    <property type="match status" value="1"/>
</dbReference>
<dbReference type="PANTHER" id="PTHR21299">
    <property type="entry name" value="CYTIDYLATE KINASE/PANTOATE-BETA-ALANINE LIGASE"/>
    <property type="match status" value="1"/>
</dbReference>
<dbReference type="OrthoDB" id="9807434at2"/>
<dbReference type="Pfam" id="PF02224">
    <property type="entry name" value="Cytidylate_kin"/>
    <property type="match status" value="1"/>
</dbReference>
<keyword evidence="3 8" id="KW-0547">Nucleotide-binding</keyword>
<dbReference type="GO" id="GO:0005524">
    <property type="term" value="F:ATP binding"/>
    <property type="evidence" value="ECO:0007669"/>
    <property type="project" value="UniProtKB-UniRule"/>
</dbReference>
<evidence type="ECO:0000256" key="8">
    <source>
        <dbReference type="HAMAP-Rule" id="MF_00238"/>
    </source>
</evidence>
<keyword evidence="8" id="KW-0963">Cytoplasm</keyword>
<comment type="catalytic activity">
    <reaction evidence="7 8">
        <text>CMP + ATP = CDP + ADP</text>
        <dbReference type="Rhea" id="RHEA:11600"/>
        <dbReference type="ChEBI" id="CHEBI:30616"/>
        <dbReference type="ChEBI" id="CHEBI:58069"/>
        <dbReference type="ChEBI" id="CHEBI:60377"/>
        <dbReference type="ChEBI" id="CHEBI:456216"/>
        <dbReference type="EC" id="2.7.4.25"/>
    </reaction>
</comment>
<dbReference type="GO" id="GO:0036431">
    <property type="term" value="F:dCMP kinase activity"/>
    <property type="evidence" value="ECO:0007669"/>
    <property type="project" value="InterPro"/>
</dbReference>
<comment type="catalytic activity">
    <reaction evidence="6 8">
        <text>dCMP + ATP = dCDP + ADP</text>
        <dbReference type="Rhea" id="RHEA:25094"/>
        <dbReference type="ChEBI" id="CHEBI:30616"/>
        <dbReference type="ChEBI" id="CHEBI:57566"/>
        <dbReference type="ChEBI" id="CHEBI:58593"/>
        <dbReference type="ChEBI" id="CHEBI:456216"/>
        <dbReference type="EC" id="2.7.4.25"/>
    </reaction>
</comment>
<comment type="similarity">
    <text evidence="1 8">Belongs to the cytidylate kinase family. Type 1 subfamily.</text>
</comment>
<comment type="subcellular location">
    <subcellularLocation>
        <location evidence="8">Cytoplasm</location>
    </subcellularLocation>
</comment>
<evidence type="ECO:0000313" key="11">
    <source>
        <dbReference type="Proteomes" id="UP000277811"/>
    </source>
</evidence>
<dbReference type="InterPro" id="IPR027417">
    <property type="entry name" value="P-loop_NTPase"/>
</dbReference>
<gene>
    <name evidence="8" type="primary">cmk</name>
    <name evidence="10" type="ORF">LUCI_3227</name>
</gene>
<evidence type="ECO:0000256" key="5">
    <source>
        <dbReference type="ARBA" id="ARBA00022840"/>
    </source>
</evidence>
<dbReference type="NCBIfam" id="TIGR00017">
    <property type="entry name" value="cmk"/>
    <property type="match status" value="1"/>
</dbReference>
<evidence type="ECO:0000313" key="10">
    <source>
        <dbReference type="EMBL" id="VBB07962.1"/>
    </source>
</evidence>
<dbReference type="SUPFAM" id="SSF52540">
    <property type="entry name" value="P-loop containing nucleoside triphosphate hydrolases"/>
    <property type="match status" value="1"/>
</dbReference>
<dbReference type="InterPro" id="IPR003136">
    <property type="entry name" value="Cytidylate_kin"/>
</dbReference>
<keyword evidence="11" id="KW-1185">Reference proteome</keyword>
<protein>
    <recommendedName>
        <fullName evidence="8">Cytidylate kinase</fullName>
        <shortName evidence="8">CK</shortName>
        <ecNumber evidence="8">2.7.4.25</ecNumber>
    </recommendedName>
    <alternativeName>
        <fullName evidence="8">Cytidine monophosphate kinase</fullName>
        <shortName evidence="8">CMP kinase</shortName>
    </alternativeName>
</protein>
<evidence type="ECO:0000256" key="1">
    <source>
        <dbReference type="ARBA" id="ARBA00009427"/>
    </source>
</evidence>
<organism evidence="10 11">
    <name type="scientific">Lucifera butyrica</name>
    <dbReference type="NCBI Taxonomy" id="1351585"/>
    <lineage>
        <taxon>Bacteria</taxon>
        <taxon>Bacillati</taxon>
        <taxon>Bacillota</taxon>
        <taxon>Negativicutes</taxon>
        <taxon>Veillonellales</taxon>
        <taxon>Veillonellaceae</taxon>
        <taxon>Lucifera</taxon>
    </lineage>
</organism>
<feature type="binding site" evidence="8">
    <location>
        <begin position="10"/>
        <end position="18"/>
    </location>
    <ligand>
        <name>ATP</name>
        <dbReference type="ChEBI" id="CHEBI:30616"/>
    </ligand>
</feature>
<dbReference type="Proteomes" id="UP000277811">
    <property type="component" value="Unassembled WGS sequence"/>
</dbReference>
<feature type="domain" description="Cytidylate kinase" evidence="9">
    <location>
        <begin position="6"/>
        <end position="219"/>
    </location>
</feature>
<dbReference type="EC" id="2.7.4.25" evidence="8"/>
<sequence length="225" mass="24701">MRNLIIAIDGPAGAGKSTVAQIVARRLNYVYIDTGAMYRAVTWLTNQEKIPLEDAAKVSEMAYHMNLELLYREGKTTVRVNGLDVTQEIRTPAVSRLVPGIAQIAGVREAMLKVQREMAGRGGVVMDGRDIGTYVLPNADIKIFLTASVAVRAKRRWQELNNRGFTMELAQIEAEISARDKADCERDIAPLCQAPDAILVDTTDLTIEGAVTAILNICKERSTVV</sequence>
<evidence type="ECO:0000256" key="3">
    <source>
        <dbReference type="ARBA" id="ARBA00022741"/>
    </source>
</evidence>
<name>A0A498RCV1_9FIRM</name>
<evidence type="ECO:0000256" key="2">
    <source>
        <dbReference type="ARBA" id="ARBA00022679"/>
    </source>
</evidence>
<evidence type="ECO:0000256" key="4">
    <source>
        <dbReference type="ARBA" id="ARBA00022777"/>
    </source>
</evidence>
<accession>A0A498RCV1</accession>
<keyword evidence="5 8" id="KW-0067">ATP-binding</keyword>
<evidence type="ECO:0000256" key="7">
    <source>
        <dbReference type="ARBA" id="ARBA00048478"/>
    </source>
</evidence>
<dbReference type="PANTHER" id="PTHR21299:SF2">
    <property type="entry name" value="CYTIDYLATE KINASE"/>
    <property type="match status" value="1"/>
</dbReference>
<dbReference type="GO" id="GO:0036430">
    <property type="term" value="F:CMP kinase activity"/>
    <property type="evidence" value="ECO:0007669"/>
    <property type="project" value="RHEA"/>
</dbReference>
<dbReference type="HAMAP" id="MF_00238">
    <property type="entry name" value="Cytidyl_kinase_type1"/>
    <property type="match status" value="1"/>
</dbReference>
<evidence type="ECO:0000259" key="9">
    <source>
        <dbReference type="Pfam" id="PF02224"/>
    </source>
</evidence>
<dbReference type="GO" id="GO:0006220">
    <property type="term" value="P:pyrimidine nucleotide metabolic process"/>
    <property type="evidence" value="ECO:0007669"/>
    <property type="project" value="UniProtKB-UniRule"/>
</dbReference>
<evidence type="ECO:0000256" key="6">
    <source>
        <dbReference type="ARBA" id="ARBA00047615"/>
    </source>
</evidence>
<dbReference type="GO" id="GO:0015949">
    <property type="term" value="P:nucleobase-containing small molecule interconversion"/>
    <property type="evidence" value="ECO:0007669"/>
    <property type="project" value="TreeGrafter"/>
</dbReference>
<dbReference type="EMBL" id="UPPP01000083">
    <property type="protein sequence ID" value="VBB07962.1"/>
    <property type="molecule type" value="Genomic_DNA"/>
</dbReference>
<keyword evidence="4 8" id="KW-0418">Kinase</keyword>
<dbReference type="GO" id="GO:0005829">
    <property type="term" value="C:cytosol"/>
    <property type="evidence" value="ECO:0007669"/>
    <property type="project" value="TreeGrafter"/>
</dbReference>
<dbReference type="RefSeq" id="WP_122628882.1">
    <property type="nucleotide sequence ID" value="NZ_UPPP01000083.1"/>
</dbReference>
<keyword evidence="2 8" id="KW-0808">Transferase</keyword>